<dbReference type="EMBL" id="CP015378">
    <property type="protein sequence ID" value="ANC78007.1"/>
    <property type="molecule type" value="Genomic_DNA"/>
</dbReference>
<dbReference type="PRINTS" id="PR01853">
    <property type="entry name" value="YAJCTRNLCASE"/>
</dbReference>
<dbReference type="PANTHER" id="PTHR33909">
    <property type="entry name" value="SEC TRANSLOCON ACCESSORY COMPLEX SUBUNIT YAJC"/>
    <property type="match status" value="1"/>
</dbReference>
<name>A0A160IPD7_9BACL</name>
<keyword evidence="6" id="KW-0653">Protein transport</keyword>
<evidence type="ECO:0000256" key="6">
    <source>
        <dbReference type="ARBA" id="ARBA00022927"/>
    </source>
</evidence>
<reference evidence="10 11" key="1">
    <citation type="submission" date="2016-04" db="EMBL/GenBank/DDBJ databases">
        <title>Complete genome sequence of Fictibacillus phosphorivorans G25-29, a strain toxic to nematodes.</title>
        <authorList>
            <person name="Zheng Z."/>
        </authorList>
    </citation>
    <scope>NUCLEOTIDE SEQUENCE [LARGE SCALE GENOMIC DNA]</scope>
    <source>
        <strain evidence="10 11">G25-29</strain>
    </source>
</reference>
<evidence type="ECO:0000256" key="1">
    <source>
        <dbReference type="ARBA" id="ARBA00004162"/>
    </source>
</evidence>
<dbReference type="KEGG" id="fpn:ABE65_014870"/>
<evidence type="ECO:0000256" key="3">
    <source>
        <dbReference type="ARBA" id="ARBA00022448"/>
    </source>
</evidence>
<evidence type="ECO:0000256" key="8">
    <source>
        <dbReference type="ARBA" id="ARBA00023010"/>
    </source>
</evidence>
<dbReference type="OrthoDB" id="9800132at2"/>
<sequence>MGGSLGGILPIILMFAIFYFLLIRPQQKRQKAVREMQSNLKKGDKVVTIGGLHGTLDSIDDNIAVIRSNDGAKLTFDRNAIREVKEEAVL</sequence>
<evidence type="ECO:0000256" key="5">
    <source>
        <dbReference type="ARBA" id="ARBA00022692"/>
    </source>
</evidence>
<keyword evidence="7" id="KW-1133">Transmembrane helix</keyword>
<evidence type="ECO:0000256" key="2">
    <source>
        <dbReference type="ARBA" id="ARBA00006742"/>
    </source>
</evidence>
<keyword evidence="8" id="KW-0811">Translocation</keyword>
<organism evidence="10 11">
    <name type="scientific">Fictibacillus phosphorivorans</name>
    <dbReference type="NCBI Taxonomy" id="1221500"/>
    <lineage>
        <taxon>Bacteria</taxon>
        <taxon>Bacillati</taxon>
        <taxon>Bacillota</taxon>
        <taxon>Bacilli</taxon>
        <taxon>Bacillales</taxon>
        <taxon>Fictibacillaceae</taxon>
        <taxon>Fictibacillus</taxon>
    </lineage>
</organism>
<keyword evidence="3" id="KW-0813">Transport</keyword>
<dbReference type="Proteomes" id="UP000076623">
    <property type="component" value="Chromosome"/>
</dbReference>
<evidence type="ECO:0000256" key="4">
    <source>
        <dbReference type="ARBA" id="ARBA00022475"/>
    </source>
</evidence>
<evidence type="ECO:0000256" key="7">
    <source>
        <dbReference type="ARBA" id="ARBA00022989"/>
    </source>
</evidence>
<dbReference type="STRING" id="1221500.ABE65_014870"/>
<keyword evidence="9" id="KW-0472">Membrane</keyword>
<comment type="subcellular location">
    <subcellularLocation>
        <location evidence="1">Cell membrane</location>
        <topology evidence="1">Single-pass membrane protein</topology>
    </subcellularLocation>
</comment>
<comment type="similarity">
    <text evidence="2">Belongs to the YajC family.</text>
</comment>
<protein>
    <submittedName>
        <fullName evidence="10">Preprotein translocase subunit YajC</fullName>
    </submittedName>
</protein>
<dbReference type="RefSeq" id="WP_066396495.1">
    <property type="nucleotide sequence ID" value="NZ_CP015378.1"/>
</dbReference>
<evidence type="ECO:0000313" key="11">
    <source>
        <dbReference type="Proteomes" id="UP000076623"/>
    </source>
</evidence>
<dbReference type="GO" id="GO:0015031">
    <property type="term" value="P:protein transport"/>
    <property type="evidence" value="ECO:0007669"/>
    <property type="project" value="UniProtKB-KW"/>
</dbReference>
<dbReference type="PANTHER" id="PTHR33909:SF1">
    <property type="entry name" value="SEC TRANSLOCON ACCESSORY COMPLEX SUBUNIT YAJC"/>
    <property type="match status" value="1"/>
</dbReference>
<proteinExistence type="inferred from homology"/>
<dbReference type="GO" id="GO:0005886">
    <property type="term" value="C:plasma membrane"/>
    <property type="evidence" value="ECO:0007669"/>
    <property type="project" value="UniProtKB-SubCell"/>
</dbReference>
<evidence type="ECO:0000256" key="9">
    <source>
        <dbReference type="ARBA" id="ARBA00023136"/>
    </source>
</evidence>
<dbReference type="InterPro" id="IPR003849">
    <property type="entry name" value="Preprotein_translocase_YajC"/>
</dbReference>
<gene>
    <name evidence="10" type="ORF">ABE65_014870</name>
</gene>
<keyword evidence="4" id="KW-1003">Cell membrane</keyword>
<keyword evidence="11" id="KW-1185">Reference proteome</keyword>
<keyword evidence="5" id="KW-0812">Transmembrane</keyword>
<dbReference type="Pfam" id="PF02699">
    <property type="entry name" value="YajC"/>
    <property type="match status" value="1"/>
</dbReference>
<evidence type="ECO:0000313" key="10">
    <source>
        <dbReference type="EMBL" id="ANC78007.1"/>
    </source>
</evidence>
<dbReference type="AlphaFoldDB" id="A0A160IPD7"/>
<accession>A0A160IPD7</accession>
<dbReference type="SMART" id="SM01323">
    <property type="entry name" value="YajC"/>
    <property type="match status" value="1"/>
</dbReference>
<dbReference type="NCBIfam" id="TIGR00739">
    <property type="entry name" value="yajC"/>
    <property type="match status" value="1"/>
</dbReference>